<dbReference type="GeneTree" id="ENSGT00940000158701"/>
<dbReference type="GO" id="GO:0043025">
    <property type="term" value="C:neuronal cell body"/>
    <property type="evidence" value="ECO:0007669"/>
    <property type="project" value="TreeGrafter"/>
</dbReference>
<keyword evidence="5" id="KW-1185">Reference proteome</keyword>
<feature type="domain" description="Microtubule-associated protein 1A/B/S-like MBL-like" evidence="3">
    <location>
        <begin position="174"/>
        <end position="368"/>
    </location>
</feature>
<feature type="compositionally biased region" description="Acidic residues" evidence="1">
    <location>
        <begin position="609"/>
        <end position="619"/>
    </location>
</feature>
<feature type="region of interest" description="Disordered" evidence="1">
    <location>
        <begin position="550"/>
        <end position="582"/>
    </location>
</feature>
<dbReference type="AlphaFoldDB" id="A0A803YGJ8"/>
<feature type="compositionally biased region" description="Basic and acidic residues" evidence="1">
    <location>
        <begin position="834"/>
        <end position="855"/>
    </location>
</feature>
<dbReference type="GO" id="GO:0005874">
    <property type="term" value="C:microtubule"/>
    <property type="evidence" value="ECO:0007669"/>
    <property type="project" value="InterPro"/>
</dbReference>
<dbReference type="PANTHER" id="PTHR13843">
    <property type="entry name" value="MICROTUBULE-ASSOCIATED PROTEIN"/>
    <property type="match status" value="1"/>
</dbReference>
<evidence type="ECO:0000259" key="3">
    <source>
        <dbReference type="Pfam" id="PF25281"/>
    </source>
</evidence>
<feature type="region of interest" description="Disordered" evidence="1">
    <location>
        <begin position="522"/>
        <end position="541"/>
    </location>
</feature>
<dbReference type="GO" id="GO:0031114">
    <property type="term" value="P:regulation of microtubule depolymerization"/>
    <property type="evidence" value="ECO:0007669"/>
    <property type="project" value="TreeGrafter"/>
</dbReference>
<dbReference type="PANTHER" id="PTHR13843:SF6">
    <property type="entry name" value="MICROTUBULE-ASSOCIATED PROTEIN 1A"/>
    <property type="match status" value="1"/>
</dbReference>
<feature type="compositionally biased region" description="Basic and acidic residues" evidence="1">
    <location>
        <begin position="595"/>
        <end position="608"/>
    </location>
</feature>
<evidence type="ECO:0000313" key="4">
    <source>
        <dbReference type="Ensembl" id="ENSMGAP00000030895.1"/>
    </source>
</evidence>
<dbReference type="Proteomes" id="UP000001645">
    <property type="component" value="Chromosome 12"/>
</dbReference>
<feature type="region of interest" description="Disordered" evidence="1">
    <location>
        <begin position="595"/>
        <end position="638"/>
    </location>
</feature>
<dbReference type="GO" id="GO:0030425">
    <property type="term" value="C:dendrite"/>
    <property type="evidence" value="ECO:0007669"/>
    <property type="project" value="TreeGrafter"/>
</dbReference>
<dbReference type="GO" id="GO:0000226">
    <property type="term" value="P:microtubule cytoskeleton organization"/>
    <property type="evidence" value="ECO:0007669"/>
    <property type="project" value="InterPro"/>
</dbReference>
<dbReference type="Pfam" id="PF23415">
    <property type="entry name" value="MAPB1_N"/>
    <property type="match status" value="1"/>
</dbReference>
<accession>A0A803YGJ8</accession>
<dbReference type="GO" id="GO:0008017">
    <property type="term" value="F:microtubule binding"/>
    <property type="evidence" value="ECO:0007669"/>
    <property type="project" value="InterPro"/>
</dbReference>
<feature type="compositionally biased region" description="Basic and acidic residues" evidence="1">
    <location>
        <begin position="788"/>
        <end position="802"/>
    </location>
</feature>
<proteinExistence type="predicted"/>
<gene>
    <name evidence="4" type="primary">MAP1A</name>
</gene>
<dbReference type="InterPro" id="IPR057480">
    <property type="entry name" value="MAP1A/B/S-like_MBL"/>
</dbReference>
<evidence type="ECO:0000256" key="1">
    <source>
        <dbReference type="SAM" id="MobiDB-lite"/>
    </source>
</evidence>
<dbReference type="Pfam" id="PF25281">
    <property type="entry name" value="MBL_MAP1B"/>
    <property type="match status" value="1"/>
</dbReference>
<dbReference type="GO" id="GO:0007409">
    <property type="term" value="P:axonogenesis"/>
    <property type="evidence" value="ECO:0007669"/>
    <property type="project" value="TreeGrafter"/>
</dbReference>
<dbReference type="Ensembl" id="ENSMGAT00000027444.1">
    <property type="protein sequence ID" value="ENSMGAP00000030895.1"/>
    <property type="gene ID" value="ENSMGAG00000010631.3"/>
</dbReference>
<dbReference type="InterPro" id="IPR026074">
    <property type="entry name" value="MAP1"/>
</dbReference>
<name>A0A803YGJ8_MELGA</name>
<feature type="region of interest" description="Disordered" evidence="1">
    <location>
        <begin position="658"/>
        <end position="856"/>
    </location>
</feature>
<reference evidence="4" key="3">
    <citation type="submission" date="2025-09" db="UniProtKB">
        <authorList>
            <consortium name="Ensembl"/>
        </authorList>
    </citation>
    <scope>IDENTIFICATION</scope>
</reference>
<feature type="compositionally biased region" description="Basic and acidic residues" evidence="1">
    <location>
        <begin position="464"/>
        <end position="474"/>
    </location>
</feature>
<dbReference type="SUPFAM" id="SSF56281">
    <property type="entry name" value="Metallo-hydrolase/oxidoreductase"/>
    <property type="match status" value="1"/>
</dbReference>
<reference evidence="4" key="2">
    <citation type="submission" date="2025-08" db="UniProtKB">
        <authorList>
            <consortium name="Ensembl"/>
        </authorList>
    </citation>
    <scope>IDENTIFICATION</scope>
</reference>
<dbReference type="GO" id="GO:0016358">
    <property type="term" value="P:dendrite development"/>
    <property type="evidence" value="ECO:0007669"/>
    <property type="project" value="TreeGrafter"/>
</dbReference>
<dbReference type="Bgee" id="ENSMGAG00000010631">
    <property type="expression patterns" value="Expressed in brain and 14 other cell types or tissues"/>
</dbReference>
<feature type="compositionally biased region" description="Polar residues" evidence="1">
    <location>
        <begin position="669"/>
        <end position="679"/>
    </location>
</feature>
<feature type="region of interest" description="Disordered" evidence="1">
    <location>
        <begin position="434"/>
        <end position="474"/>
    </location>
</feature>
<organism evidence="4 5">
    <name type="scientific">Meleagris gallopavo</name>
    <name type="common">Wild turkey</name>
    <dbReference type="NCBI Taxonomy" id="9103"/>
    <lineage>
        <taxon>Eukaryota</taxon>
        <taxon>Metazoa</taxon>
        <taxon>Chordata</taxon>
        <taxon>Craniata</taxon>
        <taxon>Vertebrata</taxon>
        <taxon>Euteleostomi</taxon>
        <taxon>Archelosauria</taxon>
        <taxon>Archosauria</taxon>
        <taxon>Dinosauria</taxon>
        <taxon>Saurischia</taxon>
        <taxon>Theropoda</taxon>
        <taxon>Coelurosauria</taxon>
        <taxon>Aves</taxon>
        <taxon>Neognathae</taxon>
        <taxon>Galloanserae</taxon>
        <taxon>Galliformes</taxon>
        <taxon>Phasianidae</taxon>
        <taxon>Meleagridinae</taxon>
        <taxon>Meleagris</taxon>
    </lineage>
</organism>
<feature type="domain" description="Microtubule-associated protein 1B/S N-terminal" evidence="2">
    <location>
        <begin position="32"/>
        <end position="169"/>
    </location>
</feature>
<dbReference type="InterPro" id="IPR036866">
    <property type="entry name" value="RibonucZ/Hydroxyglut_hydro"/>
</dbReference>
<reference evidence="4 5" key="1">
    <citation type="journal article" date="2010" name="PLoS Biol.">
        <title>Multi-platform next-generation sequencing of the domestic turkey (Meleagris gallopavo): genome assembly and analysis.</title>
        <authorList>
            <person name="Dalloul R.A."/>
            <person name="Long J.A."/>
            <person name="Zimin A.V."/>
            <person name="Aslam L."/>
            <person name="Beal K."/>
            <person name="Blomberg L.A."/>
            <person name="Bouffard P."/>
            <person name="Burt D.W."/>
            <person name="Crasta O."/>
            <person name="Crooijmans R.P."/>
            <person name="Cooper K."/>
            <person name="Coulombe R.A."/>
            <person name="De S."/>
            <person name="Delany M.E."/>
            <person name="Dodgson J.B."/>
            <person name="Dong J.J."/>
            <person name="Evans C."/>
            <person name="Frederickson K.M."/>
            <person name="Flicek P."/>
            <person name="Florea L."/>
            <person name="Folkerts O."/>
            <person name="Groenen M.A."/>
            <person name="Harkins T.T."/>
            <person name="Herrero J."/>
            <person name="Hoffmann S."/>
            <person name="Megens H.J."/>
            <person name="Jiang A."/>
            <person name="de Jong P."/>
            <person name="Kaiser P."/>
            <person name="Kim H."/>
            <person name="Kim K.W."/>
            <person name="Kim S."/>
            <person name="Langenberger D."/>
            <person name="Lee M.K."/>
            <person name="Lee T."/>
            <person name="Mane S."/>
            <person name="Marcais G."/>
            <person name="Marz M."/>
            <person name="McElroy A.P."/>
            <person name="Modise T."/>
            <person name="Nefedov M."/>
            <person name="Notredame C."/>
            <person name="Paton I.R."/>
            <person name="Payne W.S."/>
            <person name="Pertea G."/>
            <person name="Prickett D."/>
            <person name="Puiu D."/>
            <person name="Qioa D."/>
            <person name="Raineri E."/>
            <person name="Ruffier M."/>
            <person name="Salzberg S.L."/>
            <person name="Schatz M.C."/>
            <person name="Scheuring C."/>
            <person name="Schmidt C.J."/>
            <person name="Schroeder S."/>
            <person name="Searle S.M."/>
            <person name="Smith E.J."/>
            <person name="Smith J."/>
            <person name="Sonstegard T.S."/>
            <person name="Stadler P.F."/>
            <person name="Tafer H."/>
            <person name="Tu Z.J."/>
            <person name="Van Tassell C.P."/>
            <person name="Vilella A.J."/>
            <person name="Williams K.P."/>
            <person name="Yorke J.A."/>
            <person name="Zhang L."/>
            <person name="Zhang H.B."/>
            <person name="Zhang X."/>
            <person name="Zhang Y."/>
            <person name="Reed K.M."/>
        </authorList>
    </citation>
    <scope>NUCLEOTIDE SEQUENCE [LARGE SCALE GENOMIC DNA]</scope>
</reference>
<dbReference type="GO" id="GO:0005875">
    <property type="term" value="C:microtubule associated complex"/>
    <property type="evidence" value="ECO:0007669"/>
    <property type="project" value="TreeGrafter"/>
</dbReference>
<dbReference type="GO" id="GO:0003779">
    <property type="term" value="F:actin binding"/>
    <property type="evidence" value="ECO:0007669"/>
    <property type="project" value="TreeGrafter"/>
</dbReference>
<sequence length="995" mass="108343">EQVAQGGCGCPIPAGIQGQAGCGSGQPGLLVGDLTLHHRSDTLETVILVNPNVDSIVSEVRSLVCDSSAHKLLIFCGQSSDQEGDLVLQTGTFTYQKFAEILSDPEVTQILSNADSDIKASLTVSCLGEGDWSNLGHPRFQDIINLKLNPDPVLPEMDGVSEFAEYVSETVDVPSPFDLLEPPTSGGFLKLSKPCCYIFPGGRGDSALFAVNGFNILVDGGSDRKSCFWKLVRHLDRIDSILLTHIGADNLPGINGLLQRKVAEQEEEQSQGSTNYSDWMKNLISPELGVVFFNVPEKLKMPESSMKVKRSIEEACLTLQYLNRLGIKSEPLYRVVSNTIEPITLFHKMGVGRLDMYVLNPVKDKGEISVPYLTSITALVVWLPASPTEKIVRVLFPGNAPQNKILEGLEKLKHLDFLRYPVATQKDITAGIPPPVLKQTKIKQRTDSKESLKSSPKPSVTKQAKKEEAVEEGIKEAKPESEILAYPTNIVAAPLAEEEHVSSATSITECDKLSSFATSVAEDQSVASITAPQTEETGKSSLLLDTVNSMPSSRTEATQGLDYVPSAGTISPTSSLEEDKCFKSPLPEDFHALAEGERKLEAQKKDLPEEAEDEEEEDGTPNIEMPEKLQGHYSAPLFTHQECPDNVLMNVPAEAMQTSGLPLSAEETPFSQLSPSFINPSPHELSEDSDLSQEEGHTSVQGRPPHTSSSPAQTATVEETPPTSVSDSGTSQSDSDVPPETEDAHHVSSRSSHDPQPVPMVDPHPHPPHPDVCMVDPDMLVNEQSMSRTDKISKKDLKEKSKSVRKPLSKPKSSSPARKLDVKGKRSPTPVKQPSDKSPKSAAAKKERDGGEKPKPRGILCFLFSKASNSPKSSLPVPTGPPVYVDLAYIPNHCSGKNTDPEFFKRVRASYYVVSGNDAANGEPSRAVLDALLEGKSQWGENLQVTLIPTHDTEVTREWYQQTHEKQQELNIMVLASSSTVVMQDESFPACKIEF</sequence>
<evidence type="ECO:0000313" key="5">
    <source>
        <dbReference type="Proteomes" id="UP000001645"/>
    </source>
</evidence>
<evidence type="ECO:0000259" key="2">
    <source>
        <dbReference type="Pfam" id="PF23415"/>
    </source>
</evidence>
<feature type="compositionally biased region" description="Low complexity" evidence="1">
    <location>
        <begin position="723"/>
        <end position="736"/>
    </location>
</feature>
<dbReference type="GO" id="GO:0045202">
    <property type="term" value="C:synapse"/>
    <property type="evidence" value="ECO:0007669"/>
    <property type="project" value="TreeGrafter"/>
</dbReference>
<feature type="compositionally biased region" description="Polar residues" evidence="1">
    <location>
        <begin position="698"/>
        <end position="717"/>
    </location>
</feature>
<protein>
    <submittedName>
        <fullName evidence="4">Microtubule associated protein 1A</fullName>
    </submittedName>
</protein>
<feature type="compositionally biased region" description="Polar residues" evidence="1">
    <location>
        <begin position="522"/>
        <end position="535"/>
    </location>
</feature>
<dbReference type="GO" id="GO:0005829">
    <property type="term" value="C:cytosol"/>
    <property type="evidence" value="ECO:0007669"/>
    <property type="project" value="TreeGrafter"/>
</dbReference>
<dbReference type="InterPro" id="IPR056617">
    <property type="entry name" value="MAP1B/S_N"/>
</dbReference>